<keyword evidence="3" id="KW-1185">Reference proteome</keyword>
<feature type="transmembrane region" description="Helical" evidence="1">
    <location>
        <begin position="64"/>
        <end position="82"/>
    </location>
</feature>
<evidence type="ECO:0000256" key="1">
    <source>
        <dbReference type="SAM" id="Phobius"/>
    </source>
</evidence>
<dbReference type="InterPro" id="IPR010539">
    <property type="entry name" value="BaxI_1-like"/>
</dbReference>
<organism evidence="2 3">
    <name type="scientific">Aquisphaera giovannonii</name>
    <dbReference type="NCBI Taxonomy" id="406548"/>
    <lineage>
        <taxon>Bacteria</taxon>
        <taxon>Pseudomonadati</taxon>
        <taxon>Planctomycetota</taxon>
        <taxon>Planctomycetia</taxon>
        <taxon>Isosphaerales</taxon>
        <taxon>Isosphaeraceae</taxon>
        <taxon>Aquisphaera</taxon>
    </lineage>
</organism>
<feature type="transmembrane region" description="Helical" evidence="1">
    <location>
        <begin position="88"/>
        <end position="108"/>
    </location>
</feature>
<dbReference type="AlphaFoldDB" id="A0A5B9VY04"/>
<dbReference type="Proteomes" id="UP000324233">
    <property type="component" value="Chromosome"/>
</dbReference>
<keyword evidence="1" id="KW-1133">Transmembrane helix</keyword>
<proteinExistence type="predicted"/>
<evidence type="ECO:0000313" key="2">
    <source>
        <dbReference type="EMBL" id="QEH33223.1"/>
    </source>
</evidence>
<dbReference type="PANTHER" id="PTHR41282:SF1">
    <property type="entry name" value="CONSERVED TRANSMEMBRANE PROTEIN-RELATED"/>
    <property type="match status" value="1"/>
</dbReference>
<dbReference type="OrthoDB" id="116480at2"/>
<reference evidence="2 3" key="1">
    <citation type="submission" date="2019-08" db="EMBL/GenBank/DDBJ databases">
        <title>Deep-cultivation of Planctomycetes and their phenomic and genomic characterization uncovers novel biology.</title>
        <authorList>
            <person name="Wiegand S."/>
            <person name="Jogler M."/>
            <person name="Boedeker C."/>
            <person name="Pinto D."/>
            <person name="Vollmers J."/>
            <person name="Rivas-Marin E."/>
            <person name="Kohn T."/>
            <person name="Peeters S.H."/>
            <person name="Heuer A."/>
            <person name="Rast P."/>
            <person name="Oberbeckmann S."/>
            <person name="Bunk B."/>
            <person name="Jeske O."/>
            <person name="Meyerdierks A."/>
            <person name="Storesund J.E."/>
            <person name="Kallscheuer N."/>
            <person name="Luecker S."/>
            <person name="Lage O.M."/>
            <person name="Pohl T."/>
            <person name="Merkel B.J."/>
            <person name="Hornburger P."/>
            <person name="Mueller R.-W."/>
            <person name="Bruemmer F."/>
            <person name="Labrenz M."/>
            <person name="Spormann A.M."/>
            <person name="Op den Camp H."/>
            <person name="Overmann J."/>
            <person name="Amann R."/>
            <person name="Jetten M.S.M."/>
            <person name="Mascher T."/>
            <person name="Medema M.H."/>
            <person name="Devos D.P."/>
            <person name="Kaster A.-K."/>
            <person name="Ovreas L."/>
            <person name="Rohde M."/>
            <person name="Galperin M.Y."/>
            <person name="Jogler C."/>
        </authorList>
    </citation>
    <scope>NUCLEOTIDE SEQUENCE [LARGE SCALE GENOMIC DNA]</scope>
    <source>
        <strain evidence="2 3">OJF2</strain>
    </source>
</reference>
<feature type="transmembrane region" description="Helical" evidence="1">
    <location>
        <begin position="185"/>
        <end position="203"/>
    </location>
</feature>
<sequence>MATSNPAFSQDMFAGYDQVYGVPRSAVTTVQGTMAKCFLLLAIMTGTALWSFHSLASGDLSMGVVPVAGIAGFVLAMVTIFKPTAAPWTSPVYAAMEGVFLGAISQLVEMRFAKAYPGIALQAVMLTASTLLVMLFVYGSGLIRVTERLKAGVVMATGAVGLFYLVAMVMRLFGAEMPLLWSSSLAGIGFSVVVVGIAAFNLLLDFDFIEEAAARQAPKYMEWYGAFGLMVTLVWLYLEILRLLQKVANSRD</sequence>
<feature type="transmembrane region" description="Helical" evidence="1">
    <location>
        <begin position="151"/>
        <end position="173"/>
    </location>
</feature>
<name>A0A5B9VY04_9BACT</name>
<keyword evidence="1" id="KW-0472">Membrane</keyword>
<accession>A0A5B9VY04</accession>
<dbReference type="KEGG" id="agv:OJF2_17230"/>
<feature type="transmembrane region" description="Helical" evidence="1">
    <location>
        <begin position="33"/>
        <end position="52"/>
    </location>
</feature>
<dbReference type="Pfam" id="PF12811">
    <property type="entry name" value="BaxI_1"/>
    <property type="match status" value="1"/>
</dbReference>
<evidence type="ECO:0000313" key="3">
    <source>
        <dbReference type="Proteomes" id="UP000324233"/>
    </source>
</evidence>
<gene>
    <name evidence="2" type="ORF">OJF2_17230</name>
</gene>
<feature type="transmembrane region" description="Helical" evidence="1">
    <location>
        <begin position="223"/>
        <end position="244"/>
    </location>
</feature>
<dbReference type="PIRSF" id="PIRSF009160">
    <property type="entry name" value="UCP009160"/>
    <property type="match status" value="1"/>
</dbReference>
<dbReference type="RefSeq" id="WP_148592953.1">
    <property type="nucleotide sequence ID" value="NZ_CP042997.1"/>
</dbReference>
<dbReference type="PANTHER" id="PTHR41282">
    <property type="entry name" value="CONSERVED TRANSMEMBRANE PROTEIN-RELATED"/>
    <property type="match status" value="1"/>
</dbReference>
<feature type="transmembrane region" description="Helical" evidence="1">
    <location>
        <begin position="120"/>
        <end position="139"/>
    </location>
</feature>
<dbReference type="EMBL" id="CP042997">
    <property type="protein sequence ID" value="QEH33223.1"/>
    <property type="molecule type" value="Genomic_DNA"/>
</dbReference>
<keyword evidence="1" id="KW-0812">Transmembrane</keyword>
<protein>
    <submittedName>
        <fullName evidence="2">Bax inhibitor 1 like protein</fullName>
    </submittedName>
</protein>